<keyword evidence="2" id="KW-1133">Transmembrane helix</keyword>
<evidence type="ECO:0000256" key="1">
    <source>
        <dbReference type="SAM" id="MobiDB-lite"/>
    </source>
</evidence>
<organism evidence="3 4">
    <name type="scientific">Bartonella apis</name>
    <dbReference type="NCBI Taxonomy" id="1686310"/>
    <lineage>
        <taxon>Bacteria</taxon>
        <taxon>Pseudomonadati</taxon>
        <taxon>Pseudomonadota</taxon>
        <taxon>Alphaproteobacteria</taxon>
        <taxon>Hyphomicrobiales</taxon>
        <taxon>Bartonellaceae</taxon>
        <taxon>Bartonella</taxon>
    </lineage>
</organism>
<dbReference type="Proteomes" id="UP000187344">
    <property type="component" value="Unassembled WGS sequence"/>
</dbReference>
<sequence>MALIFLILGFIASIVLIYFFYSLVSTQSLSGQSQSRPTLSNLSFTLIRQRFTGLGWIGVVLVFLAPLATAIIVSANLKAIAEATFFDTPIPDFTLLYLSLGFLGLIGFVFIIIGREFYSLVPANGSLETEANRPAPRPAPHHPAPHKHTPDHSPHKPAHPQPPLPQNPTPLPEAEPVPRPEFVTTMKDDVPPSTKL</sequence>
<name>A0A1R0F9U9_9HYPH</name>
<proteinExistence type="predicted"/>
<feature type="region of interest" description="Disordered" evidence="1">
    <location>
        <begin position="129"/>
        <end position="196"/>
    </location>
</feature>
<feature type="transmembrane region" description="Helical" evidence="2">
    <location>
        <begin position="6"/>
        <end position="24"/>
    </location>
</feature>
<keyword evidence="4" id="KW-1185">Reference proteome</keyword>
<keyword evidence="2" id="KW-0812">Transmembrane</keyword>
<feature type="transmembrane region" description="Helical" evidence="2">
    <location>
        <begin position="95"/>
        <end position="113"/>
    </location>
</feature>
<dbReference type="RefSeq" id="WP_075868764.1">
    <property type="nucleotide sequence ID" value="NZ_CALYQA010000004.1"/>
</dbReference>
<dbReference type="OrthoDB" id="9973768at2"/>
<gene>
    <name evidence="3" type="ORF">PEB0149_011020</name>
</gene>
<protein>
    <submittedName>
        <fullName evidence="3">Uncharacterized protein</fullName>
    </submittedName>
</protein>
<dbReference type="AlphaFoldDB" id="A0A1R0F9U9"/>
<accession>A0A1R0F9U9</accession>
<evidence type="ECO:0000313" key="4">
    <source>
        <dbReference type="Proteomes" id="UP000187344"/>
    </source>
</evidence>
<reference evidence="3 4" key="1">
    <citation type="submission" date="2016-12" db="EMBL/GenBank/DDBJ databases">
        <title>Comparative genomics of Bartonella apis.</title>
        <authorList>
            <person name="Engel P."/>
        </authorList>
    </citation>
    <scope>NUCLEOTIDE SEQUENCE [LARGE SCALE GENOMIC DNA]</scope>
    <source>
        <strain evidence="3 4">PEB0149</strain>
    </source>
</reference>
<feature type="transmembrane region" description="Helical" evidence="2">
    <location>
        <begin position="54"/>
        <end position="75"/>
    </location>
</feature>
<evidence type="ECO:0000256" key="2">
    <source>
        <dbReference type="SAM" id="Phobius"/>
    </source>
</evidence>
<dbReference type="EMBL" id="LXYT01000001">
    <property type="protein sequence ID" value="OLY43669.1"/>
    <property type="molecule type" value="Genomic_DNA"/>
</dbReference>
<comment type="caution">
    <text evidence="3">The sequence shown here is derived from an EMBL/GenBank/DDBJ whole genome shotgun (WGS) entry which is preliminary data.</text>
</comment>
<keyword evidence="2" id="KW-0472">Membrane</keyword>
<feature type="compositionally biased region" description="Pro residues" evidence="1">
    <location>
        <begin position="159"/>
        <end position="179"/>
    </location>
</feature>
<evidence type="ECO:0000313" key="3">
    <source>
        <dbReference type="EMBL" id="OLY43669.1"/>
    </source>
</evidence>